<reference evidence="2 3" key="1">
    <citation type="journal article" date="2014" name="ISME J.">
        <title>Trehalose/2-sulfotrehalose biosynthesis and glycine-betaine uptake are widely spread mechanisms for osmoadaptation in the Halobacteriales.</title>
        <authorList>
            <person name="Youssef N.H."/>
            <person name="Savage-Ashlock K.N."/>
            <person name="McCully A.L."/>
            <person name="Luedtke B."/>
            <person name="Shaw E.I."/>
            <person name="Hoff W.D."/>
            <person name="Elshahed M.S."/>
        </authorList>
    </citation>
    <scope>NUCLEOTIDE SEQUENCE [LARGE SCALE GENOMIC DNA]</scope>
    <source>
        <strain evidence="2 3">DX253</strain>
    </source>
</reference>
<dbReference type="EMBL" id="AEMG01000013">
    <property type="protein sequence ID" value="EFW91593.1"/>
    <property type="molecule type" value="Genomic_DNA"/>
</dbReference>
<dbReference type="CDD" id="cd00293">
    <property type="entry name" value="USP-like"/>
    <property type="match status" value="1"/>
</dbReference>
<dbReference type="Pfam" id="PF00582">
    <property type="entry name" value="Usp"/>
    <property type="match status" value="1"/>
</dbReference>
<dbReference type="eggNOG" id="arCOG03051">
    <property type="taxonomic scope" value="Archaea"/>
</dbReference>
<accession>E7QV75</accession>
<dbReference type="AlphaFoldDB" id="E7QV75"/>
<dbReference type="Proteomes" id="UP000003751">
    <property type="component" value="Unassembled WGS sequence"/>
</dbReference>
<dbReference type="InterPro" id="IPR014729">
    <property type="entry name" value="Rossmann-like_a/b/a_fold"/>
</dbReference>
<evidence type="ECO:0000313" key="2">
    <source>
        <dbReference type="EMBL" id="EFW91593.1"/>
    </source>
</evidence>
<name>E7QV75_HALPU</name>
<evidence type="ECO:0000313" key="3">
    <source>
        <dbReference type="Proteomes" id="UP000003751"/>
    </source>
</evidence>
<dbReference type="SUPFAM" id="SSF52402">
    <property type="entry name" value="Adenine nucleotide alpha hydrolases-like"/>
    <property type="match status" value="1"/>
</dbReference>
<comment type="caution">
    <text evidence="2">The sequence shown here is derived from an EMBL/GenBank/DDBJ whole genome shotgun (WGS) entry which is preliminary data.</text>
</comment>
<dbReference type="Gene3D" id="3.40.50.620">
    <property type="entry name" value="HUPs"/>
    <property type="match status" value="1"/>
</dbReference>
<sequence>MVPPRICARMTRIVAGTDSAETSEKLCDYLESRLTEADEVHVLNSLHGGNDEEMVEQGREALSVFEDRLGETFDVETEQNTNASDPAHDLLTAADETDADEIALGLTQKRSPAQKVLFGSNTQSVLMQTRHPVVGVPLRKSR</sequence>
<organism evidence="2 3">
    <name type="scientific">Haladaptatus paucihalophilus DX253</name>
    <dbReference type="NCBI Taxonomy" id="797209"/>
    <lineage>
        <taxon>Archaea</taxon>
        <taxon>Methanobacteriati</taxon>
        <taxon>Methanobacteriota</taxon>
        <taxon>Stenosarchaea group</taxon>
        <taxon>Halobacteria</taxon>
        <taxon>Halobacteriales</taxon>
        <taxon>Haladaptataceae</taxon>
        <taxon>Haladaptatus</taxon>
    </lineage>
</organism>
<dbReference type="STRING" id="797209.GCA_000376445_03779"/>
<dbReference type="InterPro" id="IPR006016">
    <property type="entry name" value="UspA"/>
</dbReference>
<feature type="domain" description="UspA" evidence="1">
    <location>
        <begin position="11"/>
        <end position="136"/>
    </location>
</feature>
<gene>
    <name evidence="2" type="ORF">ZOD2009_13556</name>
</gene>
<protein>
    <submittedName>
        <fullName evidence="2">Stress response protein</fullName>
    </submittedName>
</protein>
<dbReference type="PATRIC" id="fig|797209.4.peg.2668"/>
<evidence type="ECO:0000259" key="1">
    <source>
        <dbReference type="Pfam" id="PF00582"/>
    </source>
</evidence>
<proteinExistence type="predicted"/>